<dbReference type="EMBL" id="KN837162">
    <property type="protein sequence ID" value="KIJ38214.1"/>
    <property type="molecule type" value="Genomic_DNA"/>
</dbReference>
<evidence type="ECO:0000313" key="3">
    <source>
        <dbReference type="EMBL" id="KIJ38214.1"/>
    </source>
</evidence>
<feature type="compositionally biased region" description="Pro residues" evidence="1">
    <location>
        <begin position="36"/>
        <end position="57"/>
    </location>
</feature>
<dbReference type="AlphaFoldDB" id="A0A0C9UTL1"/>
<evidence type="ECO:0000313" key="2">
    <source>
        <dbReference type="EMBL" id="KIJ30869.1"/>
    </source>
</evidence>
<sequence>MISLIPQGHRTRRLCRLRPRAMVLGPPASSQYLPQGLPPSQYPPQGSPPSQYPPQAPPSQQQYLPQGPPSLPITSTKPTAV</sequence>
<dbReference type="HOGENOM" id="CLU_2575378_0_0_1"/>
<gene>
    <name evidence="3" type="ORF">M422DRAFT_259118</name>
    <name evidence="2" type="ORF">M422DRAFT_267581</name>
</gene>
<reference evidence="3 4" key="1">
    <citation type="submission" date="2014-06" db="EMBL/GenBank/DDBJ databases">
        <title>Evolutionary Origins and Diversification of the Mycorrhizal Mutualists.</title>
        <authorList>
            <consortium name="DOE Joint Genome Institute"/>
            <consortium name="Mycorrhizal Genomics Consortium"/>
            <person name="Kohler A."/>
            <person name="Kuo A."/>
            <person name="Nagy L.G."/>
            <person name="Floudas D."/>
            <person name="Copeland A."/>
            <person name="Barry K.W."/>
            <person name="Cichocki N."/>
            <person name="Veneault-Fourrey C."/>
            <person name="LaButti K."/>
            <person name="Lindquist E.A."/>
            <person name="Lipzen A."/>
            <person name="Lundell T."/>
            <person name="Morin E."/>
            <person name="Murat C."/>
            <person name="Riley R."/>
            <person name="Ohm R."/>
            <person name="Sun H."/>
            <person name="Tunlid A."/>
            <person name="Henrissat B."/>
            <person name="Grigoriev I.V."/>
            <person name="Hibbett D.S."/>
            <person name="Martin F."/>
        </authorList>
    </citation>
    <scope>NUCLEOTIDE SEQUENCE [LARGE SCALE GENOMIC DNA]</scope>
    <source>
        <strain evidence="3 4">SS14</strain>
    </source>
</reference>
<organism evidence="3 4">
    <name type="scientific">Sphaerobolus stellatus (strain SS14)</name>
    <dbReference type="NCBI Taxonomy" id="990650"/>
    <lineage>
        <taxon>Eukaryota</taxon>
        <taxon>Fungi</taxon>
        <taxon>Dikarya</taxon>
        <taxon>Basidiomycota</taxon>
        <taxon>Agaricomycotina</taxon>
        <taxon>Agaricomycetes</taxon>
        <taxon>Phallomycetidae</taxon>
        <taxon>Geastrales</taxon>
        <taxon>Sphaerobolaceae</taxon>
        <taxon>Sphaerobolus</taxon>
    </lineage>
</organism>
<dbReference type="EMBL" id="KN837253">
    <property type="protein sequence ID" value="KIJ30869.1"/>
    <property type="molecule type" value="Genomic_DNA"/>
</dbReference>
<protein>
    <submittedName>
        <fullName evidence="3">Uncharacterized protein</fullName>
    </submittedName>
</protein>
<evidence type="ECO:0000313" key="4">
    <source>
        <dbReference type="Proteomes" id="UP000054279"/>
    </source>
</evidence>
<keyword evidence="4" id="KW-1185">Reference proteome</keyword>
<dbReference type="Proteomes" id="UP000054279">
    <property type="component" value="Unassembled WGS sequence"/>
</dbReference>
<feature type="region of interest" description="Disordered" evidence="1">
    <location>
        <begin position="24"/>
        <end position="81"/>
    </location>
</feature>
<name>A0A0C9UTL1_SPHS4</name>
<feature type="compositionally biased region" description="Polar residues" evidence="1">
    <location>
        <begin position="72"/>
        <end position="81"/>
    </location>
</feature>
<proteinExistence type="predicted"/>
<evidence type="ECO:0000256" key="1">
    <source>
        <dbReference type="SAM" id="MobiDB-lite"/>
    </source>
</evidence>
<accession>A0A0C9UTL1</accession>